<dbReference type="AlphaFoldDB" id="A0AAV4PRY6"/>
<reference evidence="1 2" key="1">
    <citation type="submission" date="2021-06" db="EMBL/GenBank/DDBJ databases">
        <title>Caerostris darwini draft genome.</title>
        <authorList>
            <person name="Kono N."/>
            <person name="Arakawa K."/>
        </authorList>
    </citation>
    <scope>NUCLEOTIDE SEQUENCE [LARGE SCALE GENOMIC DNA]</scope>
</reference>
<evidence type="ECO:0000313" key="1">
    <source>
        <dbReference type="EMBL" id="GIX99120.1"/>
    </source>
</evidence>
<dbReference type="EMBL" id="BPLQ01003268">
    <property type="protein sequence ID" value="GIX99120.1"/>
    <property type="molecule type" value="Genomic_DNA"/>
</dbReference>
<keyword evidence="2" id="KW-1185">Reference proteome</keyword>
<organism evidence="1 2">
    <name type="scientific">Caerostris darwini</name>
    <dbReference type="NCBI Taxonomy" id="1538125"/>
    <lineage>
        <taxon>Eukaryota</taxon>
        <taxon>Metazoa</taxon>
        <taxon>Ecdysozoa</taxon>
        <taxon>Arthropoda</taxon>
        <taxon>Chelicerata</taxon>
        <taxon>Arachnida</taxon>
        <taxon>Araneae</taxon>
        <taxon>Araneomorphae</taxon>
        <taxon>Entelegynae</taxon>
        <taxon>Araneoidea</taxon>
        <taxon>Araneidae</taxon>
        <taxon>Caerostris</taxon>
    </lineage>
</organism>
<gene>
    <name evidence="1" type="ORF">CDAR_497791</name>
</gene>
<proteinExistence type="predicted"/>
<evidence type="ECO:0000313" key="2">
    <source>
        <dbReference type="Proteomes" id="UP001054837"/>
    </source>
</evidence>
<protein>
    <submittedName>
        <fullName evidence="1">Uncharacterized protein</fullName>
    </submittedName>
</protein>
<sequence>MNILVCTPASILFGGGSNYPGHVFCTGIVPTKPYISLLLGEKGALFRDFKQTIKCEIDGPSLWRDDRAPVLSDFESLCGRRRYSRLPEFI</sequence>
<accession>A0AAV4PRY6</accession>
<comment type="caution">
    <text evidence="1">The sequence shown here is derived from an EMBL/GenBank/DDBJ whole genome shotgun (WGS) entry which is preliminary data.</text>
</comment>
<name>A0AAV4PRY6_9ARAC</name>
<dbReference type="Proteomes" id="UP001054837">
    <property type="component" value="Unassembled WGS sequence"/>
</dbReference>